<sequence>MAWFGFGLALVCAAGVAVRPLGYDPPMEQKLHFITFATEDLDRARGFYTDGLGWEPLLDVPGEIIFFQVAPGLVLGLFDSVKFNQDLGRPGTHEGVSGVTLSHNVASAAEVSSTIARLEAAGATVLKPAQAGEFGGIFHGHVQDPNGIIWEIAHNPGWTVGVDGKVSLG</sequence>
<dbReference type="PANTHER" id="PTHR36503:SF1">
    <property type="entry name" value="BLR2520 PROTEIN"/>
    <property type="match status" value="1"/>
</dbReference>
<evidence type="ECO:0000313" key="2">
    <source>
        <dbReference type="EMBL" id="SDI16829.1"/>
    </source>
</evidence>
<dbReference type="EMBL" id="FNEI01000001">
    <property type="protein sequence ID" value="SDI16829.1"/>
    <property type="molecule type" value="Genomic_DNA"/>
</dbReference>
<proteinExistence type="predicted"/>
<dbReference type="InterPro" id="IPR029068">
    <property type="entry name" value="Glyas_Bleomycin-R_OHBP_Dase"/>
</dbReference>
<accession>A0A1G8ICX4</accession>
<dbReference type="InterPro" id="IPR004360">
    <property type="entry name" value="Glyas_Fos-R_dOase_dom"/>
</dbReference>
<dbReference type="PROSITE" id="PS51819">
    <property type="entry name" value="VOC"/>
    <property type="match status" value="1"/>
</dbReference>
<evidence type="ECO:0000259" key="1">
    <source>
        <dbReference type="PROSITE" id="PS51819"/>
    </source>
</evidence>
<dbReference type="SUPFAM" id="SSF54593">
    <property type="entry name" value="Glyoxalase/Bleomycin resistance protein/Dihydroxybiphenyl dioxygenase"/>
    <property type="match status" value="1"/>
</dbReference>
<keyword evidence="3" id="KW-1185">Reference proteome</keyword>
<dbReference type="Gene3D" id="3.10.180.10">
    <property type="entry name" value="2,3-Dihydroxybiphenyl 1,2-Dioxygenase, domain 1"/>
    <property type="match status" value="1"/>
</dbReference>
<dbReference type="STRING" id="1045773.SAMN05216555_101206"/>
<gene>
    <name evidence="2" type="ORF">SAMN05216555_101206</name>
</gene>
<dbReference type="AlphaFoldDB" id="A0A1G8ICX4"/>
<evidence type="ECO:0000313" key="3">
    <source>
        <dbReference type="Proteomes" id="UP000182130"/>
    </source>
</evidence>
<reference evidence="3" key="1">
    <citation type="submission" date="2016-10" db="EMBL/GenBank/DDBJ databases">
        <authorList>
            <person name="Varghese N."/>
            <person name="Submissions S."/>
        </authorList>
    </citation>
    <scope>NUCLEOTIDE SEQUENCE [LARGE SCALE GENOMIC DNA]</scope>
    <source>
        <strain evidence="3">CGMCC 1.10783</strain>
    </source>
</reference>
<protein>
    <recommendedName>
        <fullName evidence="1">VOC domain-containing protein</fullName>
    </recommendedName>
</protein>
<dbReference type="PANTHER" id="PTHR36503">
    <property type="entry name" value="BLR2520 PROTEIN"/>
    <property type="match status" value="1"/>
</dbReference>
<name>A0A1G8ICX4_9MICC</name>
<dbReference type="InterPro" id="IPR037523">
    <property type="entry name" value="VOC_core"/>
</dbReference>
<feature type="domain" description="VOC" evidence="1">
    <location>
        <begin position="30"/>
        <end position="155"/>
    </location>
</feature>
<dbReference type="Pfam" id="PF00903">
    <property type="entry name" value="Glyoxalase"/>
    <property type="match status" value="1"/>
</dbReference>
<dbReference type="Proteomes" id="UP000182130">
    <property type="component" value="Unassembled WGS sequence"/>
</dbReference>
<organism evidence="2 3">
    <name type="scientific">Arthrobacter cupressi</name>
    <dbReference type="NCBI Taxonomy" id="1045773"/>
    <lineage>
        <taxon>Bacteria</taxon>
        <taxon>Bacillati</taxon>
        <taxon>Actinomycetota</taxon>
        <taxon>Actinomycetes</taxon>
        <taxon>Micrococcales</taxon>
        <taxon>Micrococcaceae</taxon>
        <taxon>Arthrobacter</taxon>
    </lineage>
</organism>